<feature type="compositionally biased region" description="Polar residues" evidence="2">
    <location>
        <begin position="438"/>
        <end position="455"/>
    </location>
</feature>
<feature type="region of interest" description="Disordered" evidence="2">
    <location>
        <begin position="163"/>
        <end position="318"/>
    </location>
</feature>
<dbReference type="InterPro" id="IPR045063">
    <property type="entry name" value="Dynamin_N"/>
</dbReference>
<organism evidence="5 6">
    <name type="scientific">Aureobasidium pullulans</name>
    <name type="common">Black yeast</name>
    <name type="synonym">Pullularia pullulans</name>
    <dbReference type="NCBI Taxonomy" id="5580"/>
    <lineage>
        <taxon>Eukaryota</taxon>
        <taxon>Fungi</taxon>
        <taxon>Dikarya</taxon>
        <taxon>Ascomycota</taxon>
        <taxon>Pezizomycotina</taxon>
        <taxon>Dothideomycetes</taxon>
        <taxon>Dothideomycetidae</taxon>
        <taxon>Dothideales</taxon>
        <taxon>Saccotheciaceae</taxon>
        <taxon>Aureobasidium</taxon>
    </lineage>
</organism>
<dbReference type="EMBL" id="QZAJ01000515">
    <property type="protein sequence ID" value="THW09106.1"/>
    <property type="molecule type" value="Genomic_DNA"/>
</dbReference>
<evidence type="ECO:0000256" key="1">
    <source>
        <dbReference type="SAM" id="Coils"/>
    </source>
</evidence>
<comment type="caution">
    <text evidence="5">The sequence shown here is derived from an EMBL/GenBank/DDBJ whole genome shotgun (WGS) entry which is preliminary data.</text>
</comment>
<feature type="compositionally biased region" description="Low complexity" evidence="2">
    <location>
        <begin position="410"/>
        <end position="426"/>
    </location>
</feature>
<evidence type="ECO:0000313" key="5">
    <source>
        <dbReference type="EMBL" id="THW09106.1"/>
    </source>
</evidence>
<feature type="coiled-coil region" evidence="1">
    <location>
        <begin position="1369"/>
        <end position="1403"/>
    </location>
</feature>
<feature type="region of interest" description="Disordered" evidence="2">
    <location>
        <begin position="718"/>
        <end position="742"/>
    </location>
</feature>
<feature type="region of interest" description="Disordered" evidence="2">
    <location>
        <begin position="1228"/>
        <end position="1252"/>
    </location>
</feature>
<feature type="domain" description="Dynamin N-terminal" evidence="3">
    <location>
        <begin position="1072"/>
        <end position="1326"/>
    </location>
</feature>
<feature type="compositionally biased region" description="Low complexity" evidence="2">
    <location>
        <begin position="811"/>
        <end position="853"/>
    </location>
</feature>
<evidence type="ECO:0000259" key="4">
    <source>
        <dbReference type="Pfam" id="PF24564"/>
    </source>
</evidence>
<name>A0A4S8VEG8_AURPU</name>
<evidence type="ECO:0008006" key="7">
    <source>
        <dbReference type="Google" id="ProtNLM"/>
    </source>
</evidence>
<feature type="compositionally biased region" description="Basic and acidic residues" evidence="2">
    <location>
        <begin position="1473"/>
        <end position="1490"/>
    </location>
</feature>
<feature type="region of interest" description="Disordered" evidence="2">
    <location>
        <begin position="1975"/>
        <end position="2021"/>
    </location>
</feature>
<accession>A0A4S8VEG8</accession>
<feature type="region of interest" description="Disordered" evidence="2">
    <location>
        <begin position="980"/>
        <end position="1004"/>
    </location>
</feature>
<feature type="compositionally biased region" description="Polar residues" evidence="2">
    <location>
        <begin position="331"/>
        <end position="350"/>
    </location>
</feature>
<feature type="domain" description="DUF7605" evidence="4">
    <location>
        <begin position="1721"/>
        <end position="1883"/>
    </location>
</feature>
<feature type="compositionally biased region" description="Polar residues" evidence="2">
    <location>
        <begin position="497"/>
        <end position="519"/>
    </location>
</feature>
<keyword evidence="1" id="KW-0175">Coiled coil</keyword>
<evidence type="ECO:0000313" key="6">
    <source>
        <dbReference type="Proteomes" id="UP000308014"/>
    </source>
</evidence>
<feature type="region of interest" description="Disordered" evidence="2">
    <location>
        <begin position="608"/>
        <end position="691"/>
    </location>
</feature>
<dbReference type="PANTHER" id="PTHR36681:SF3">
    <property type="entry name" value="NUCLEAR GTPASE, GERMINAL CENTER-ASSOCIATED, TANDEM DUPLICATE 3"/>
    <property type="match status" value="1"/>
</dbReference>
<feature type="compositionally biased region" description="Basic and acidic residues" evidence="2">
    <location>
        <begin position="1990"/>
        <end position="2006"/>
    </location>
</feature>
<feature type="compositionally biased region" description="Acidic residues" evidence="2">
    <location>
        <begin position="2008"/>
        <end position="2021"/>
    </location>
</feature>
<evidence type="ECO:0000256" key="2">
    <source>
        <dbReference type="SAM" id="MobiDB-lite"/>
    </source>
</evidence>
<feature type="compositionally biased region" description="Low complexity" evidence="2">
    <location>
        <begin position="249"/>
        <end position="268"/>
    </location>
</feature>
<feature type="compositionally biased region" description="Polar residues" evidence="2">
    <location>
        <begin position="673"/>
        <end position="691"/>
    </location>
</feature>
<feature type="compositionally biased region" description="Polar residues" evidence="2">
    <location>
        <begin position="380"/>
        <end position="397"/>
    </location>
</feature>
<dbReference type="Proteomes" id="UP000308014">
    <property type="component" value="Unassembled WGS sequence"/>
</dbReference>
<evidence type="ECO:0000259" key="3">
    <source>
        <dbReference type="Pfam" id="PF00350"/>
    </source>
</evidence>
<protein>
    <recommendedName>
        <fullName evidence="7">P-loop containing nucleoside triphosphate hydrolase protein</fullName>
    </recommendedName>
</protein>
<feature type="compositionally biased region" description="Low complexity" evidence="2">
    <location>
        <begin position="541"/>
        <end position="551"/>
    </location>
</feature>
<feature type="compositionally biased region" description="Polar residues" evidence="2">
    <location>
        <begin position="206"/>
        <end position="221"/>
    </location>
</feature>
<feature type="compositionally biased region" description="Low complexity" evidence="2">
    <location>
        <begin position="720"/>
        <end position="738"/>
    </location>
</feature>
<feature type="region of interest" description="Disordered" evidence="2">
    <location>
        <begin position="888"/>
        <end position="915"/>
    </location>
</feature>
<feature type="region of interest" description="Disordered" evidence="2">
    <location>
        <begin position="763"/>
        <end position="854"/>
    </location>
</feature>
<reference evidence="5 6" key="1">
    <citation type="submission" date="2018-10" db="EMBL/GenBank/DDBJ databases">
        <title>Fifty Aureobasidium pullulans genomes reveal a recombining polyextremotolerant generalist.</title>
        <authorList>
            <person name="Gostincar C."/>
            <person name="Turk M."/>
            <person name="Zajc J."/>
            <person name="Gunde-Cimerman N."/>
        </authorList>
    </citation>
    <scope>NUCLEOTIDE SEQUENCE [LARGE SCALE GENOMIC DNA]</scope>
    <source>
        <strain evidence="5 6">EXF-11318</strain>
    </source>
</reference>
<proteinExistence type="predicted"/>
<dbReference type="Gene3D" id="3.40.50.300">
    <property type="entry name" value="P-loop containing nucleotide triphosphate hydrolases"/>
    <property type="match status" value="1"/>
</dbReference>
<feature type="compositionally biased region" description="Acidic residues" evidence="2">
    <location>
        <begin position="1445"/>
        <end position="1458"/>
    </location>
</feature>
<dbReference type="PANTHER" id="PTHR36681">
    <property type="entry name" value="NUCLEAR GTPASE, GERMINAL CENTER-ASSOCIATED, TANDEM DUPLICATE 3"/>
    <property type="match status" value="1"/>
</dbReference>
<dbReference type="InterPro" id="IPR056024">
    <property type="entry name" value="DUF7605"/>
</dbReference>
<feature type="compositionally biased region" description="Polar residues" evidence="2">
    <location>
        <begin position="165"/>
        <end position="194"/>
    </location>
</feature>
<gene>
    <name evidence="5" type="ORF">D6D24_08654</name>
</gene>
<feature type="region of interest" description="Disordered" evidence="2">
    <location>
        <begin position="1421"/>
        <end position="1490"/>
    </location>
</feature>
<dbReference type="SUPFAM" id="SSF52540">
    <property type="entry name" value="P-loop containing nucleoside triphosphate hydrolases"/>
    <property type="match status" value="1"/>
</dbReference>
<dbReference type="Pfam" id="PF00350">
    <property type="entry name" value="Dynamin_N"/>
    <property type="match status" value="1"/>
</dbReference>
<feature type="coiled-coil region" evidence="1">
    <location>
        <begin position="1666"/>
        <end position="1693"/>
    </location>
</feature>
<feature type="region of interest" description="Disordered" evidence="2">
    <location>
        <begin position="331"/>
        <end position="551"/>
    </location>
</feature>
<dbReference type="InterPro" id="IPR027417">
    <property type="entry name" value="P-loop_NTPase"/>
</dbReference>
<dbReference type="Pfam" id="PF24564">
    <property type="entry name" value="DUF7605"/>
    <property type="match status" value="1"/>
</dbReference>
<feature type="compositionally biased region" description="Polar residues" evidence="2">
    <location>
        <begin position="276"/>
        <end position="291"/>
    </location>
</feature>
<feature type="compositionally biased region" description="Polar residues" evidence="2">
    <location>
        <begin position="763"/>
        <end position="807"/>
    </location>
</feature>
<sequence length="2021" mass="217163">MDHQLHQRALDCAEEDLIAHSKSKPTAYLVGILWHDNTTPITDVQRENFMFLKCTSRTSIHRLRESYVAKLNLLDVSLSLGPTILADITKISELDAFSDKVIVLRAIGSEPAGTNSDNTPASTIPIPQSALEQSNTQLMEVPGALTPERQASISSRASVDYSGLPTASSVRAPSVSSQTGYTPSPRSTSDSTKSIRMPASARALDSPTSAPSRIPGASTSIPRPAPGPSTSASTSMPDLPVDHTATPHTIAPISSTSTSACASQNATSPAQALGPATSTAARALENSTSPAQALGPTMCTSRRAPGPSISGSKHVPVLPVDYTTTPRAYTPISSASASDRGPENSTSLAQVPSAAPSTLRRAPGPSTSGSKHVSALPVHHTTTPRGYTPLSSASTSDRGPEDLTSLAQVPSAAPSTPRRAPGPSTSGSKHVPALPVHHTTTPRGYTPLSLASTSDRGPEDLTSLATPRRAPGPLTSASKHVPAPPVHHTTTPRGYTPLSSASTSDRGSEDLTSLAQAPDSTTSTPRRAPSPPASTYEPGVRADSSAASRASALRSSASMSALENSTFSAQAADSTMSIPGPPTFENEPALGADHSAASRAFVPKSLTSGSALKSPTYPAQVPGLTKSADVARLPGSTDSKPSRFLNHSEPTYAFATGRSASTSSNVMDHPTLISGNASGPANSLPSTTSRAFDHSNSASAFAPGPLASTSSDMLNRPFLTSASASGPTTSTPTHASGSKISTPSRAFDHLTCASAFVPGIAVSTPSRASDHSTSACAPGPSRSTPTRAPGSSTSTVSRALDQPNSGSFLYPRSSTSAPASASGPSAPADARIPSSSKLAASASGSSTHASPSSIPDAVLSQHHQVLLNAQRHNPSSAYYGQAPGSPFVGNESLSGPTQHAHVPYASHGMHQPPSAWRLQPVQASPSLQGSSFGLSHDAAQDMSNGTSHGLSFTQMANTQPEIKPEIPLPAPLIIQPVEDEDEDMGQAGSSPADDNGDDDPPLSQDMLPITHLQAMAKASSAEKLEAGVKQGISALDSLAQSFELSKDTADAEQWLQQIELVRQEATGARTVVGVVGNTGAGKSSVINAILDEERLVPTNCMRACTAVVTEMSWNHSEEESSKYRAEIEFIKPDEWQEELKVLFNEIFDGGGNISREVSNPESQAGIAYAKIRAVYWRLTNDDLAASSIEKLMADRCVRGVLGTTKYLKERHCDTFYKGLQHYVDSREKAGVKNETDDEDDSQSAGDKKKKKTRKREQEFWPLIKVVRLYVKADALSTGAVLVDLPGVADSNAARAAVAEKYMKQCTGLWIVSPINRAVDDKAAKNLLGSTFRRQLKYDGTYSAVTFICSKTDDISNTEATDSLDLGDEIDKLEDQLTAIDRRRREAEKEAKKLRDQKGSLSETMDTCDDEVDKWEALKEKLDDGETVYPPAPKTLKRKRSSSSTDSEDDGNSSDDSDHESDRGPPLTAEDIDSNIRDLKDQKKQARRGRSEIELQVKQINGEIKQMKIESRSIDDKRTQICIAARNRYSKSAIQIDFAAGIKELDQEAEAEDDPDQYDPEQEIRDYEKVAKDLPVFCVSSRAYQKLSGRLLKDNAVRGFTDVNQTEIPALKKHCKMLTENVRFIKSRRFLNSLCRLLTSVSLYNSDYSSGASKSDLQKDSEQRFLARQLQDLEKALEKDVKDTLTQIREAMNENVFENCNTAINAASNTALPTSQGWGAHKSQGGLPWSTYKAVVRRQGVWTGSLGLSDFNAQLTEPVYKILGNGWEKAFHRRLPQILKACSKGFANDLRAFHTTIEKHSFSHGGNPRLGLLAQQLTNYEAVFSDLANRMVDLINERQRDINREFTPNVCNSMLTIYNTCAAEVGPGQFNRMKAYMNNHVTAQKDIMFQRATEVVRNMITDLIKEVEDNMEDRTDQVFVGMRRDYLQVLGNVRIEDITMPNSERSLQDAIRDIIQQSEGVFKAILEGRDVPSLEQDVSAGAIEDEQQDSDTEKKGFEKDQRDKIMEDTSSDVDIDMGDDYA</sequence>